<evidence type="ECO:0000313" key="1">
    <source>
        <dbReference type="EMBL" id="KAJ2773416.1"/>
    </source>
</evidence>
<dbReference type="Proteomes" id="UP001140234">
    <property type="component" value="Unassembled WGS sequence"/>
</dbReference>
<gene>
    <name evidence="1" type="primary">ADO1</name>
    <name evidence="1" type="ORF">IWQ57_001307</name>
</gene>
<protein>
    <submittedName>
        <fullName evidence="1">Adenosine kinase</fullName>
        <ecNumber evidence="1">2.7.1.20</ecNumber>
    </submittedName>
</protein>
<name>A0ACC1K538_9FUNG</name>
<dbReference type="EC" id="2.7.1.20" evidence="1"/>
<evidence type="ECO:0000313" key="2">
    <source>
        <dbReference type="Proteomes" id="UP001140234"/>
    </source>
</evidence>
<proteinExistence type="predicted"/>
<sequence>MAQDLRGALVGFCNPLLDISAVVGDDLLAEYKLKANDAILASPEHAPLFQTLIDKYDAKLLPGGSAQNTLRGAQLLLPAGTAVFFGAVGDDDNAQRLRKAAEEAGLRTKYMVNPNVPTGTCALLITGHDRSMVADLKAAETYRHAHTIEPENWKDIEAARFYYISGFFTTVAPETIQAVAKHAAAEGKTFTMNLSAPFVPEFFTDKVLDAMPYINVLFGNEAEAAALARALKLETDDIQQIAKHVAALPTHADRPRMVVFTQGAECTVVASSDWDAVREFGVTPVPKDEIGDTNGAGDAFVAGFLSEHILGRPVETCVEAGHWLAGLVVREIGPNYPDRELEFVPAAST</sequence>
<dbReference type="EMBL" id="JANBUJ010000228">
    <property type="protein sequence ID" value="KAJ2773416.1"/>
    <property type="molecule type" value="Genomic_DNA"/>
</dbReference>
<keyword evidence="1" id="KW-0418">Kinase</keyword>
<accession>A0ACC1K538</accession>
<organism evidence="1 2">
    <name type="scientific">Coemansia nantahalensis</name>
    <dbReference type="NCBI Taxonomy" id="2789366"/>
    <lineage>
        <taxon>Eukaryota</taxon>
        <taxon>Fungi</taxon>
        <taxon>Fungi incertae sedis</taxon>
        <taxon>Zoopagomycota</taxon>
        <taxon>Kickxellomycotina</taxon>
        <taxon>Kickxellomycetes</taxon>
        <taxon>Kickxellales</taxon>
        <taxon>Kickxellaceae</taxon>
        <taxon>Coemansia</taxon>
    </lineage>
</organism>
<keyword evidence="2" id="KW-1185">Reference proteome</keyword>
<keyword evidence="1" id="KW-0808">Transferase</keyword>
<comment type="caution">
    <text evidence="1">The sequence shown here is derived from an EMBL/GenBank/DDBJ whole genome shotgun (WGS) entry which is preliminary data.</text>
</comment>
<reference evidence="1" key="1">
    <citation type="submission" date="2022-07" db="EMBL/GenBank/DDBJ databases">
        <title>Phylogenomic reconstructions and comparative analyses of Kickxellomycotina fungi.</title>
        <authorList>
            <person name="Reynolds N.K."/>
            <person name="Stajich J.E."/>
            <person name="Barry K."/>
            <person name="Grigoriev I.V."/>
            <person name="Crous P."/>
            <person name="Smith M.E."/>
        </authorList>
    </citation>
    <scope>NUCLEOTIDE SEQUENCE</scope>
    <source>
        <strain evidence="1">CBS 109366</strain>
    </source>
</reference>